<feature type="compositionally biased region" description="Polar residues" evidence="1">
    <location>
        <begin position="221"/>
        <end position="232"/>
    </location>
</feature>
<keyword evidence="3" id="KW-1185">Reference proteome</keyword>
<dbReference type="AlphaFoldDB" id="A0A1Y1I4D8"/>
<dbReference type="EMBL" id="DF237204">
    <property type="protein sequence ID" value="GAQ85795.1"/>
    <property type="molecule type" value="Genomic_DNA"/>
</dbReference>
<feature type="compositionally biased region" description="Basic and acidic residues" evidence="1">
    <location>
        <begin position="251"/>
        <end position="267"/>
    </location>
</feature>
<proteinExistence type="predicted"/>
<organism evidence="2 3">
    <name type="scientific">Klebsormidium nitens</name>
    <name type="common">Green alga</name>
    <name type="synonym">Ulothrix nitens</name>
    <dbReference type="NCBI Taxonomy" id="105231"/>
    <lineage>
        <taxon>Eukaryota</taxon>
        <taxon>Viridiplantae</taxon>
        <taxon>Streptophyta</taxon>
        <taxon>Klebsormidiophyceae</taxon>
        <taxon>Klebsormidiales</taxon>
        <taxon>Klebsormidiaceae</taxon>
        <taxon>Klebsormidium</taxon>
    </lineage>
</organism>
<dbReference type="Proteomes" id="UP000054558">
    <property type="component" value="Unassembled WGS sequence"/>
</dbReference>
<evidence type="ECO:0000313" key="3">
    <source>
        <dbReference type="Proteomes" id="UP000054558"/>
    </source>
</evidence>
<accession>A0A1Y1I4D8</accession>
<protein>
    <submittedName>
        <fullName evidence="2">Uncharacterized protein</fullName>
    </submittedName>
</protein>
<reference evidence="2 3" key="1">
    <citation type="journal article" date="2014" name="Nat. Commun.">
        <title>Klebsormidium flaccidum genome reveals primary factors for plant terrestrial adaptation.</title>
        <authorList>
            <person name="Hori K."/>
            <person name="Maruyama F."/>
            <person name="Fujisawa T."/>
            <person name="Togashi T."/>
            <person name="Yamamoto N."/>
            <person name="Seo M."/>
            <person name="Sato S."/>
            <person name="Yamada T."/>
            <person name="Mori H."/>
            <person name="Tajima N."/>
            <person name="Moriyama T."/>
            <person name="Ikeuchi M."/>
            <person name="Watanabe M."/>
            <person name="Wada H."/>
            <person name="Kobayashi K."/>
            <person name="Saito M."/>
            <person name="Masuda T."/>
            <person name="Sasaki-Sekimoto Y."/>
            <person name="Mashiguchi K."/>
            <person name="Awai K."/>
            <person name="Shimojima M."/>
            <person name="Masuda S."/>
            <person name="Iwai M."/>
            <person name="Nobusawa T."/>
            <person name="Narise T."/>
            <person name="Kondo S."/>
            <person name="Saito H."/>
            <person name="Sato R."/>
            <person name="Murakawa M."/>
            <person name="Ihara Y."/>
            <person name="Oshima-Yamada Y."/>
            <person name="Ohtaka K."/>
            <person name="Satoh M."/>
            <person name="Sonobe K."/>
            <person name="Ishii M."/>
            <person name="Ohtani R."/>
            <person name="Kanamori-Sato M."/>
            <person name="Honoki R."/>
            <person name="Miyazaki D."/>
            <person name="Mochizuki H."/>
            <person name="Umetsu J."/>
            <person name="Higashi K."/>
            <person name="Shibata D."/>
            <person name="Kamiya Y."/>
            <person name="Sato N."/>
            <person name="Nakamura Y."/>
            <person name="Tabata S."/>
            <person name="Ida S."/>
            <person name="Kurokawa K."/>
            <person name="Ohta H."/>
        </authorList>
    </citation>
    <scope>NUCLEOTIDE SEQUENCE [LARGE SCALE GENOMIC DNA]</scope>
    <source>
        <strain evidence="2 3">NIES-2285</strain>
    </source>
</reference>
<evidence type="ECO:0000313" key="2">
    <source>
        <dbReference type="EMBL" id="GAQ85795.1"/>
    </source>
</evidence>
<gene>
    <name evidence="2" type="ORF">KFL_002550020</name>
</gene>
<sequence length="326" mass="34980">MSRALKKVGQASNNCADVTNEPVVRNATTVPPPELGRERALGVERAFVDPLLRESIAYVVTRVGGVRGIERPTCMDSGADVNVMSLETENLNYDVLLGTTSMKKVNGVINFPKGRFEFQLPRTHKVVALNLITPPKRGKPIPQVQIVQVPSMAPFAGPFPPGDKAPGKAPSPTTSEGIEELPQVAMVYNLRRLRMKGIPAGIPPECWRRVTITPAGPQSPPTYDTNCSAGNNEDSSDSETGDESSQSAESALKRDATGNDDASDHGMPRLLPPDTKPQLQAEIGDDPVTSLITVEETLPGDASDESAAGHTNSAALRWTSPRHFCR</sequence>
<feature type="region of interest" description="Disordered" evidence="1">
    <location>
        <begin position="152"/>
        <end position="180"/>
    </location>
</feature>
<evidence type="ECO:0000256" key="1">
    <source>
        <dbReference type="SAM" id="MobiDB-lite"/>
    </source>
</evidence>
<feature type="region of interest" description="Disordered" evidence="1">
    <location>
        <begin position="211"/>
        <end position="326"/>
    </location>
</feature>
<name>A0A1Y1I4D8_KLENI</name>